<gene>
    <name evidence="7" type="primary">CELF1</name>
    <name evidence="7" type="ORF">AK812_SmicGene43295</name>
</gene>
<keyword evidence="5" id="KW-0812">Transmembrane</keyword>
<evidence type="ECO:0000313" key="7">
    <source>
        <dbReference type="EMBL" id="OLP76731.1"/>
    </source>
</evidence>
<dbReference type="Pfam" id="PF00076">
    <property type="entry name" value="RRM_1"/>
    <property type="match status" value="1"/>
</dbReference>
<feature type="domain" description="RRM" evidence="6">
    <location>
        <begin position="318"/>
        <end position="418"/>
    </location>
</feature>
<feature type="transmembrane region" description="Helical" evidence="5">
    <location>
        <begin position="12"/>
        <end position="39"/>
    </location>
</feature>
<comment type="caution">
    <text evidence="7">The sequence shown here is derived from an EMBL/GenBank/DDBJ whole genome shotgun (WGS) entry which is preliminary data.</text>
</comment>
<dbReference type="Gene3D" id="3.30.70.330">
    <property type="match status" value="1"/>
</dbReference>
<dbReference type="InterPro" id="IPR052462">
    <property type="entry name" value="SLIRP/GR-RBP-like"/>
</dbReference>
<keyword evidence="8" id="KW-1185">Reference proteome</keyword>
<evidence type="ECO:0000256" key="1">
    <source>
        <dbReference type="ARBA" id="ARBA00022884"/>
    </source>
</evidence>
<keyword evidence="1 2" id="KW-0694">RNA-binding</keyword>
<accession>A0A1Q9C1D3</accession>
<evidence type="ECO:0000259" key="6">
    <source>
        <dbReference type="PROSITE" id="PS50102"/>
    </source>
</evidence>
<feature type="coiled-coil region" evidence="3">
    <location>
        <begin position="94"/>
        <end position="121"/>
    </location>
</feature>
<dbReference type="SUPFAM" id="SSF54928">
    <property type="entry name" value="RNA-binding domain, RBD"/>
    <property type="match status" value="1"/>
</dbReference>
<dbReference type="PROSITE" id="PS50102">
    <property type="entry name" value="RRM"/>
    <property type="match status" value="1"/>
</dbReference>
<dbReference type="Proteomes" id="UP000186817">
    <property type="component" value="Unassembled WGS sequence"/>
</dbReference>
<dbReference type="PANTHER" id="PTHR48027">
    <property type="entry name" value="HETEROGENEOUS NUCLEAR RIBONUCLEOPROTEIN 87F-RELATED"/>
    <property type="match status" value="1"/>
</dbReference>
<dbReference type="GO" id="GO:0003723">
    <property type="term" value="F:RNA binding"/>
    <property type="evidence" value="ECO:0007669"/>
    <property type="project" value="UniProtKB-UniRule"/>
</dbReference>
<evidence type="ECO:0000313" key="8">
    <source>
        <dbReference type="Proteomes" id="UP000186817"/>
    </source>
</evidence>
<dbReference type="InterPro" id="IPR012677">
    <property type="entry name" value="Nucleotide-bd_a/b_plait_sf"/>
</dbReference>
<dbReference type="EMBL" id="LSRX01001940">
    <property type="protein sequence ID" value="OLP76731.1"/>
    <property type="molecule type" value="Genomic_DNA"/>
</dbReference>
<feature type="compositionally biased region" description="Basic and acidic residues" evidence="4">
    <location>
        <begin position="484"/>
        <end position="493"/>
    </location>
</feature>
<organism evidence="7 8">
    <name type="scientific">Symbiodinium microadriaticum</name>
    <name type="common">Dinoflagellate</name>
    <name type="synonym">Zooxanthella microadriatica</name>
    <dbReference type="NCBI Taxonomy" id="2951"/>
    <lineage>
        <taxon>Eukaryota</taxon>
        <taxon>Sar</taxon>
        <taxon>Alveolata</taxon>
        <taxon>Dinophyceae</taxon>
        <taxon>Suessiales</taxon>
        <taxon>Symbiodiniaceae</taxon>
        <taxon>Symbiodinium</taxon>
    </lineage>
</organism>
<sequence length="979" mass="109396">MIWRMSFRKFFRIVIVILASPAASVLVLVGFFIGAAWMLHGCARNLWQRRRHETKEASSQANFGPTKAEDRFVQEYVERATELRTALHEEHKTVEGCERELVKVRKRNRALEAEVQDLEREGLSLCKVNGTFGCDGFVNILEQVPGVQGIQISWQAKDSGKGRKESGKRGGWKGSVLPVRGMNGKVKHVIGPLEIVQAAVELVVHECVREMPPLWREYADKAPIVGHIVCTMRPLRVCIEENSGDISRCIKEVEEFERTCDKRLEYDLVLVHDRDGLDDTRSGLFSGQKQTALVEALPVQAVMLASKNKDSGVPGSVAQFFHEAARPALDVGEEELKKLRSDEGKEGKGKRDRRQGPWAVVRHGNVVSAKVMKELGTGRSRGFGFVSYEDRVSAATAIKKMQGYKILGKRLKVEFKKGEAEKIDLIEEKSSGDDERLIGYLRAISAKSVVQSLKESEKAAEADEEGQPLDDFGLGLSRFAGVDDSSRTDKDTHGSIASGVVREQALTAAHSGDMVPRPKGQRRKGARPRDGKAQNARRPQECKSAALDILRQSAVDASVWRQILASPSVAQFARRSLTGKASRDPTFARELLLAVLTGQGHPPADVQTQDQAVSPAGTALTADHPTRRRRLCFKQGEARRGEMRLADTGTCKGEHFRIVASPLVEMEDAEYSSSSSWRPARRRLLFKQNPVIFSPSCAFGPLNMDLAALVFSFVEVPTKVTAACGVSRGLREVFQRRSAWDPLKLDKDTGRKLLRKLKVKDPLGYFLEEGHRTKRYFPSGFFDVQHVEIVLMDPERVEHVQSDTEDEAPKPQATLIPDPLDEVLKRLKHYFSDVTDLIISNIEDYRMDYRFVGLRCSSLGAFGFVQLQHHSNPATYELRALRDDPPKSVDLKAIKSVNSSRIPWAVRVDHSTTISEREALFLQEHLSAYKNGSDFFLAHAIYRSVPSHTVRKRYKAVVASLSRRFPQQFQTDASVSTPS</sequence>
<proteinExistence type="predicted"/>
<keyword evidence="5" id="KW-0472">Membrane</keyword>
<keyword evidence="5" id="KW-1133">Transmembrane helix</keyword>
<protein>
    <submittedName>
        <fullName evidence="7">CUGBP Elav-like family member 1</fullName>
    </submittedName>
</protein>
<dbReference type="AlphaFoldDB" id="A0A1Q9C1D3"/>
<dbReference type="SMART" id="SM00360">
    <property type="entry name" value="RRM"/>
    <property type="match status" value="1"/>
</dbReference>
<name>A0A1Q9C1D3_SYMMI</name>
<feature type="region of interest" description="Disordered" evidence="4">
    <location>
        <begin position="483"/>
        <end position="541"/>
    </location>
</feature>
<evidence type="ECO:0000256" key="5">
    <source>
        <dbReference type="SAM" id="Phobius"/>
    </source>
</evidence>
<dbReference type="InterPro" id="IPR000504">
    <property type="entry name" value="RRM_dom"/>
</dbReference>
<dbReference type="InterPro" id="IPR035979">
    <property type="entry name" value="RBD_domain_sf"/>
</dbReference>
<evidence type="ECO:0000256" key="2">
    <source>
        <dbReference type="PROSITE-ProRule" id="PRU00176"/>
    </source>
</evidence>
<evidence type="ECO:0000256" key="3">
    <source>
        <dbReference type="SAM" id="Coils"/>
    </source>
</evidence>
<evidence type="ECO:0000256" key="4">
    <source>
        <dbReference type="SAM" id="MobiDB-lite"/>
    </source>
</evidence>
<dbReference type="OrthoDB" id="410044at2759"/>
<reference evidence="7 8" key="1">
    <citation type="submission" date="2016-02" db="EMBL/GenBank/DDBJ databases">
        <title>Genome analysis of coral dinoflagellate symbionts highlights evolutionary adaptations to a symbiotic lifestyle.</title>
        <authorList>
            <person name="Aranda M."/>
            <person name="Li Y."/>
            <person name="Liew Y.J."/>
            <person name="Baumgarten S."/>
            <person name="Simakov O."/>
            <person name="Wilson M."/>
            <person name="Piel J."/>
            <person name="Ashoor H."/>
            <person name="Bougouffa S."/>
            <person name="Bajic V.B."/>
            <person name="Ryu T."/>
            <person name="Ravasi T."/>
            <person name="Bayer T."/>
            <person name="Micklem G."/>
            <person name="Kim H."/>
            <person name="Bhak J."/>
            <person name="Lajeunesse T.C."/>
            <person name="Voolstra C.R."/>
        </authorList>
    </citation>
    <scope>NUCLEOTIDE SEQUENCE [LARGE SCALE GENOMIC DNA]</scope>
    <source>
        <strain evidence="7 8">CCMP2467</strain>
    </source>
</reference>
<keyword evidence="3" id="KW-0175">Coiled coil</keyword>